<name>A0A9C6U8I2_FRAOC</name>
<dbReference type="Proteomes" id="UP000504606">
    <property type="component" value="Unplaced"/>
</dbReference>
<sequence>MLVLRLQKAVARSETCRVVSGHPRSGQLRFNICGCIHARMGHHGSRGLRGYAIQNTAAGVLLHPTSCGRSPSASPWTTHARRAHAQVRREDESDGVICQTRSLGERVSMRNVRACLGLPRRRLLLVPPTLPMSLQRKEGRGCNLAYFANVP</sequence>
<dbReference type="AlphaFoldDB" id="A0A9C6U8I2"/>
<accession>A0A9C6U8I2</accession>
<gene>
    <name evidence="2" type="primary">LOC127749707</name>
</gene>
<organism evidence="1 2">
    <name type="scientific">Frankliniella occidentalis</name>
    <name type="common">Western flower thrips</name>
    <name type="synonym">Euthrips occidentalis</name>
    <dbReference type="NCBI Taxonomy" id="133901"/>
    <lineage>
        <taxon>Eukaryota</taxon>
        <taxon>Metazoa</taxon>
        <taxon>Ecdysozoa</taxon>
        <taxon>Arthropoda</taxon>
        <taxon>Hexapoda</taxon>
        <taxon>Insecta</taxon>
        <taxon>Pterygota</taxon>
        <taxon>Neoptera</taxon>
        <taxon>Paraneoptera</taxon>
        <taxon>Thysanoptera</taxon>
        <taxon>Terebrantia</taxon>
        <taxon>Thripoidea</taxon>
        <taxon>Thripidae</taxon>
        <taxon>Frankliniella</taxon>
    </lineage>
</organism>
<protein>
    <submittedName>
        <fullName evidence="2">Uncharacterized protein LOC127749707</fullName>
    </submittedName>
</protein>
<proteinExistence type="predicted"/>
<keyword evidence="1" id="KW-1185">Reference proteome</keyword>
<evidence type="ECO:0000313" key="2">
    <source>
        <dbReference type="RefSeq" id="XP_052125004.1"/>
    </source>
</evidence>
<dbReference type="RefSeq" id="XP_052125004.1">
    <property type="nucleotide sequence ID" value="XM_052269044.1"/>
</dbReference>
<reference evidence="2" key="1">
    <citation type="submission" date="2025-08" db="UniProtKB">
        <authorList>
            <consortium name="RefSeq"/>
        </authorList>
    </citation>
    <scope>IDENTIFICATION</scope>
    <source>
        <tissue evidence="2">Whole organism</tissue>
    </source>
</reference>
<dbReference type="GeneID" id="127749707"/>
<evidence type="ECO:0000313" key="1">
    <source>
        <dbReference type="Proteomes" id="UP000504606"/>
    </source>
</evidence>
<dbReference type="KEGG" id="foc:127749707"/>